<dbReference type="Gene3D" id="1.10.8.80">
    <property type="entry name" value="Magnesium chelatase subunit I, C-Terminal domain"/>
    <property type="match status" value="1"/>
</dbReference>
<sequence>MKDRMNKVQEAVQSVLIGKEKTVELIMISLINNGNVLLEDVPGTGKTVLAKSIAKIMGGDYKRIQFTPDVLPSDVTGIQFFNPKNQEFELRPGPVITNVLLADEINRATPRTQSSLLEVMEEKQVTIEGETLKLPVPFIVIATQNPLESQGTFPLPEAQMDRFFMQIAAGYPTFEQEKQMMNMYRLQNPMDSLETVFSLDEILAMQQEVKNVAIAEPVQDYLLQIVHATRNSEYIEIGVSPRATLAFMKAAQGKAYLEGRKYALPDDVKFVAPFVLSHRMVLSMEGSMRKTKEQLMEEILGAIEVPVEAGAAR</sequence>
<dbReference type="InterPro" id="IPR027417">
    <property type="entry name" value="P-loop_NTPase"/>
</dbReference>
<dbReference type="InterPro" id="IPR041628">
    <property type="entry name" value="ChlI/MoxR_AAA_lid"/>
</dbReference>
<evidence type="ECO:0000313" key="3">
    <source>
        <dbReference type="Proteomes" id="UP000308230"/>
    </source>
</evidence>
<dbReference type="InterPro" id="IPR003593">
    <property type="entry name" value="AAA+_ATPase"/>
</dbReference>
<dbReference type="Proteomes" id="UP000308230">
    <property type="component" value="Unassembled WGS sequence"/>
</dbReference>
<dbReference type="GO" id="GO:0005524">
    <property type="term" value="F:ATP binding"/>
    <property type="evidence" value="ECO:0007669"/>
    <property type="project" value="InterPro"/>
</dbReference>
<dbReference type="InterPro" id="IPR011703">
    <property type="entry name" value="ATPase_AAA-3"/>
</dbReference>
<dbReference type="EMBL" id="SWLG01000011">
    <property type="protein sequence ID" value="TLS36438.1"/>
    <property type="molecule type" value="Genomic_DNA"/>
</dbReference>
<dbReference type="GO" id="GO:0016887">
    <property type="term" value="F:ATP hydrolysis activity"/>
    <property type="evidence" value="ECO:0007669"/>
    <property type="project" value="InterPro"/>
</dbReference>
<accession>A0A5R9F487</accession>
<name>A0A5R9F487_9BACL</name>
<dbReference type="Gene3D" id="3.40.50.300">
    <property type="entry name" value="P-loop containing nucleotide triphosphate hydrolases"/>
    <property type="match status" value="1"/>
</dbReference>
<protein>
    <submittedName>
        <fullName evidence="2">MoxR family ATPase</fullName>
    </submittedName>
</protein>
<comment type="caution">
    <text evidence="2">The sequence shown here is derived from an EMBL/GenBank/DDBJ whole genome shotgun (WGS) entry which is preliminary data.</text>
</comment>
<dbReference type="Pfam" id="PF17863">
    <property type="entry name" value="AAA_lid_2"/>
    <property type="match status" value="1"/>
</dbReference>
<dbReference type="OrthoDB" id="9808397at2"/>
<dbReference type="PANTHER" id="PTHR42759">
    <property type="entry name" value="MOXR FAMILY PROTEIN"/>
    <property type="match status" value="1"/>
</dbReference>
<gene>
    <name evidence="2" type="ORF">FCL54_15890</name>
</gene>
<dbReference type="SUPFAM" id="SSF52540">
    <property type="entry name" value="P-loop containing nucleoside triphosphate hydrolases"/>
    <property type="match status" value="1"/>
</dbReference>
<evidence type="ECO:0000259" key="1">
    <source>
        <dbReference type="SMART" id="SM00382"/>
    </source>
</evidence>
<dbReference type="PANTHER" id="PTHR42759:SF5">
    <property type="entry name" value="METHANOL DEHYDROGENASE REGULATOR"/>
    <property type="match status" value="1"/>
</dbReference>
<proteinExistence type="predicted"/>
<dbReference type="Pfam" id="PF07726">
    <property type="entry name" value="AAA_3"/>
    <property type="match status" value="1"/>
</dbReference>
<evidence type="ECO:0000313" key="2">
    <source>
        <dbReference type="EMBL" id="TLS36438.1"/>
    </source>
</evidence>
<reference evidence="2 3" key="1">
    <citation type="submission" date="2019-04" db="EMBL/GenBank/DDBJ databases">
        <title>Bacillus caeni sp. nov., a bacterium isolated from mangrove sediment.</title>
        <authorList>
            <person name="Huang H."/>
            <person name="Mo K."/>
            <person name="Hu Y."/>
        </authorList>
    </citation>
    <scope>NUCLEOTIDE SEQUENCE [LARGE SCALE GENOMIC DNA]</scope>
    <source>
        <strain evidence="2 3">HB172195</strain>
    </source>
</reference>
<dbReference type="SMART" id="SM00382">
    <property type="entry name" value="AAA"/>
    <property type="match status" value="1"/>
</dbReference>
<feature type="domain" description="AAA+ ATPase" evidence="1">
    <location>
        <begin position="32"/>
        <end position="173"/>
    </location>
</feature>
<dbReference type="CDD" id="cd00009">
    <property type="entry name" value="AAA"/>
    <property type="match status" value="1"/>
</dbReference>
<dbReference type="AlphaFoldDB" id="A0A5R9F487"/>
<dbReference type="InterPro" id="IPR050764">
    <property type="entry name" value="CbbQ/NirQ/NorQ/GpvN"/>
</dbReference>
<dbReference type="PIRSF" id="PIRSF002849">
    <property type="entry name" value="AAA_ATPase_chaperone_MoxR_prd"/>
    <property type="match status" value="1"/>
</dbReference>
<keyword evidence="3" id="KW-1185">Reference proteome</keyword>
<organism evidence="2 3">
    <name type="scientific">Exobacillus caeni</name>
    <dbReference type="NCBI Taxonomy" id="2574798"/>
    <lineage>
        <taxon>Bacteria</taxon>
        <taxon>Bacillati</taxon>
        <taxon>Bacillota</taxon>
        <taxon>Bacilli</taxon>
        <taxon>Bacillales</taxon>
        <taxon>Guptibacillaceae</taxon>
        <taxon>Exobacillus</taxon>
    </lineage>
</organism>